<accession>A0A9N7Z3A2</accession>
<gene>
    <name evidence="1" type="ORF">PLEPLA_LOCUS34973</name>
</gene>
<dbReference type="EMBL" id="CADEAL010003941">
    <property type="protein sequence ID" value="CAB1447279.1"/>
    <property type="molecule type" value="Genomic_DNA"/>
</dbReference>
<protein>
    <submittedName>
        <fullName evidence="1">Uncharacterized protein</fullName>
    </submittedName>
</protein>
<comment type="caution">
    <text evidence="1">The sequence shown here is derived from an EMBL/GenBank/DDBJ whole genome shotgun (WGS) entry which is preliminary data.</text>
</comment>
<dbReference type="AlphaFoldDB" id="A0A9N7Z3A2"/>
<keyword evidence="2" id="KW-1185">Reference proteome</keyword>
<proteinExistence type="predicted"/>
<evidence type="ECO:0000313" key="1">
    <source>
        <dbReference type="EMBL" id="CAB1447279.1"/>
    </source>
</evidence>
<reference evidence="1" key="1">
    <citation type="submission" date="2020-03" db="EMBL/GenBank/DDBJ databases">
        <authorList>
            <person name="Weist P."/>
        </authorList>
    </citation>
    <scope>NUCLEOTIDE SEQUENCE</scope>
</reference>
<sequence>MTPESPTLIGRFLGGVPDLSDGTHVARSGRLVYILSNMSLRGTGNCYPFQEMSSSSGRSSPRTLLCDMIFEGSRQRLTDCQGLDSILLHERHADPSPASANVSINKPTPCHPAAAHVQQGVLGSHLRPVGERARAVKGTAAAAEDGKSHPSRANTVFGSSVWWAGG</sequence>
<name>A0A9N7Z3A2_PLEPL</name>
<evidence type="ECO:0000313" key="2">
    <source>
        <dbReference type="Proteomes" id="UP001153269"/>
    </source>
</evidence>
<organism evidence="1 2">
    <name type="scientific">Pleuronectes platessa</name>
    <name type="common">European plaice</name>
    <dbReference type="NCBI Taxonomy" id="8262"/>
    <lineage>
        <taxon>Eukaryota</taxon>
        <taxon>Metazoa</taxon>
        <taxon>Chordata</taxon>
        <taxon>Craniata</taxon>
        <taxon>Vertebrata</taxon>
        <taxon>Euteleostomi</taxon>
        <taxon>Actinopterygii</taxon>
        <taxon>Neopterygii</taxon>
        <taxon>Teleostei</taxon>
        <taxon>Neoteleostei</taxon>
        <taxon>Acanthomorphata</taxon>
        <taxon>Carangaria</taxon>
        <taxon>Pleuronectiformes</taxon>
        <taxon>Pleuronectoidei</taxon>
        <taxon>Pleuronectidae</taxon>
        <taxon>Pleuronectes</taxon>
    </lineage>
</organism>
<dbReference type="Proteomes" id="UP001153269">
    <property type="component" value="Unassembled WGS sequence"/>
</dbReference>